<feature type="domain" description="FAD/NAD(P)-binding" evidence="8">
    <location>
        <begin position="4"/>
        <end position="305"/>
    </location>
</feature>
<organism evidence="9 10">
    <name type="scientific">Virgibacillus massiliensis</name>
    <dbReference type="NCBI Taxonomy" id="1462526"/>
    <lineage>
        <taxon>Bacteria</taxon>
        <taxon>Bacillati</taxon>
        <taxon>Bacillota</taxon>
        <taxon>Bacilli</taxon>
        <taxon>Bacillales</taxon>
        <taxon>Bacillaceae</taxon>
        <taxon>Virgibacillus</taxon>
    </lineage>
</organism>
<dbReference type="InterPro" id="IPR004099">
    <property type="entry name" value="Pyr_nucl-diS_OxRdtase_dimer"/>
</dbReference>
<reference evidence="9 10" key="1">
    <citation type="submission" date="2014-03" db="EMBL/GenBank/DDBJ databases">
        <authorList>
            <person name="Urmite Genomes U."/>
        </authorList>
    </citation>
    <scope>NUCLEOTIDE SEQUENCE [LARGE SCALE GENOMIC DNA]</scope>
    <source>
        <strain evidence="9 10">Vm-5</strain>
    </source>
</reference>
<dbReference type="STRING" id="1462526.BN990_04412"/>
<dbReference type="SUPFAM" id="SSF51905">
    <property type="entry name" value="FAD/NAD(P)-binding domain"/>
    <property type="match status" value="2"/>
</dbReference>
<dbReference type="Pfam" id="PF02852">
    <property type="entry name" value="Pyr_redox_dim"/>
    <property type="match status" value="1"/>
</dbReference>
<evidence type="ECO:0000259" key="8">
    <source>
        <dbReference type="Pfam" id="PF07992"/>
    </source>
</evidence>
<dbReference type="SUPFAM" id="SSF55424">
    <property type="entry name" value="FAD/NAD-linked reductases, dimerisation (C-terminal) domain"/>
    <property type="match status" value="1"/>
</dbReference>
<keyword evidence="4" id="KW-0274">FAD</keyword>
<comment type="cofactor">
    <cofactor evidence="1">
        <name>FAD</name>
        <dbReference type="ChEBI" id="CHEBI:57692"/>
    </cofactor>
</comment>
<dbReference type="RefSeq" id="WP_021290645.1">
    <property type="nucleotide sequence ID" value="NZ_BNER01000005.1"/>
</dbReference>
<proteinExistence type="inferred from homology"/>
<evidence type="ECO:0000256" key="5">
    <source>
        <dbReference type="ARBA" id="ARBA00023002"/>
    </source>
</evidence>
<keyword evidence="5" id="KW-0560">Oxidoreductase</keyword>
<dbReference type="Gene3D" id="3.50.50.60">
    <property type="entry name" value="FAD/NAD(P)-binding domain"/>
    <property type="match status" value="2"/>
</dbReference>
<sequence>MTQKILIIGGVGGGATVAAQIRRDNQDAEIIIFEKGEYISFSNCGMPYYIGNKIPNREDILYATGDFQAKYQVDVRVHAEVTAIQRTTKEIEYRQDSQIHTESYDTLILSPGASAVAPSFNGMDMKRTFCLHSIPDMDAIHSFIEQEKPTSAAIIGAGFIGLEMVENLYSKGIDCTLIDQSSQVMNIVDSDMAQMIEDHLKKNNVTVVLNDALYYFSNQGQTLHLNGGTSIQADMTILAIGVKPNTKLAEDASLAIGDTGAIKVNAFMQTNDPNIYALGDVVETKDAIIDIPRNIALAGPAHRQAFIIASHIKGQQIPYKGTLGSNILKLFDLTIGSTGLNTDRLKSLNRDYETATLKTMSNASYYPGSGEIWLKVLFSKQDGKIYGAQVVGFAGVDKRLAVLATAIKGNLTVTDLPELELAYAPPYSSPKDPINVLGYKASSKLEEK</sequence>
<keyword evidence="6" id="KW-0676">Redox-active center</keyword>
<dbReference type="Pfam" id="PF07992">
    <property type="entry name" value="Pyr_redox_2"/>
    <property type="match status" value="1"/>
</dbReference>
<dbReference type="OrthoDB" id="9792592at2"/>
<evidence type="ECO:0000313" key="9">
    <source>
        <dbReference type="EMBL" id="CDQ42032.1"/>
    </source>
</evidence>
<dbReference type="InterPro" id="IPR023753">
    <property type="entry name" value="FAD/NAD-binding_dom"/>
</dbReference>
<reference evidence="10" key="2">
    <citation type="submission" date="2014-05" db="EMBL/GenBank/DDBJ databases">
        <title>Draft genome sequence of Virgibacillus massiliensis Vm-5.</title>
        <authorList>
            <person name="Khelaifia S."/>
            <person name="Croce O."/>
            <person name="Lagier J.C."/>
            <person name="Raoult D."/>
        </authorList>
    </citation>
    <scope>NUCLEOTIDE SEQUENCE [LARGE SCALE GENOMIC DNA]</scope>
    <source>
        <strain evidence="10">Vm-5</strain>
    </source>
</reference>
<keyword evidence="10" id="KW-1185">Reference proteome</keyword>
<dbReference type="EMBL" id="CCDP010000004">
    <property type="protein sequence ID" value="CDQ42032.1"/>
    <property type="molecule type" value="Genomic_DNA"/>
</dbReference>
<evidence type="ECO:0000256" key="6">
    <source>
        <dbReference type="ARBA" id="ARBA00023284"/>
    </source>
</evidence>
<dbReference type="GO" id="GO:0016491">
    <property type="term" value="F:oxidoreductase activity"/>
    <property type="evidence" value="ECO:0007669"/>
    <property type="project" value="UniProtKB-KW"/>
</dbReference>
<dbReference type="PRINTS" id="PR00411">
    <property type="entry name" value="PNDRDTASEI"/>
</dbReference>
<name>A0A024QIH6_9BACI</name>
<feature type="domain" description="Pyridine nucleotide-disulphide oxidoreductase dimerisation" evidence="7">
    <location>
        <begin position="330"/>
        <end position="428"/>
    </location>
</feature>
<dbReference type="InterPro" id="IPR050260">
    <property type="entry name" value="FAD-bd_OxRdtase"/>
</dbReference>
<keyword evidence="3" id="KW-0285">Flavoprotein</keyword>
<dbReference type="InterPro" id="IPR036188">
    <property type="entry name" value="FAD/NAD-bd_sf"/>
</dbReference>
<evidence type="ECO:0000259" key="7">
    <source>
        <dbReference type="Pfam" id="PF02852"/>
    </source>
</evidence>
<evidence type="ECO:0000256" key="2">
    <source>
        <dbReference type="ARBA" id="ARBA00009130"/>
    </source>
</evidence>
<evidence type="ECO:0000256" key="3">
    <source>
        <dbReference type="ARBA" id="ARBA00022630"/>
    </source>
</evidence>
<evidence type="ECO:0000256" key="1">
    <source>
        <dbReference type="ARBA" id="ARBA00001974"/>
    </source>
</evidence>
<comment type="similarity">
    <text evidence="2">Belongs to the class-III pyridine nucleotide-disulfide oxidoreductase family.</text>
</comment>
<dbReference type="PANTHER" id="PTHR43429:SF1">
    <property type="entry name" value="NAD(P)H SULFUR OXIDOREDUCTASE (COA-DEPENDENT)"/>
    <property type="match status" value="1"/>
</dbReference>
<dbReference type="PANTHER" id="PTHR43429">
    <property type="entry name" value="PYRIDINE NUCLEOTIDE-DISULFIDE OXIDOREDUCTASE DOMAIN-CONTAINING"/>
    <property type="match status" value="1"/>
</dbReference>
<dbReference type="InterPro" id="IPR016156">
    <property type="entry name" value="FAD/NAD-linked_Rdtase_dimer_sf"/>
</dbReference>
<dbReference type="PRINTS" id="PR00368">
    <property type="entry name" value="FADPNR"/>
</dbReference>
<dbReference type="eggNOG" id="COG0446">
    <property type="taxonomic scope" value="Bacteria"/>
</dbReference>
<dbReference type="NCBIfam" id="NF010037">
    <property type="entry name" value="PRK13512.1"/>
    <property type="match status" value="1"/>
</dbReference>
<dbReference type="Proteomes" id="UP000028875">
    <property type="component" value="Unassembled WGS sequence"/>
</dbReference>
<gene>
    <name evidence="9" type="primary">cdr</name>
    <name evidence="9" type="ORF">BN990_04412</name>
</gene>
<dbReference type="AlphaFoldDB" id="A0A024QIH6"/>
<accession>A0A024QIH6</accession>
<evidence type="ECO:0000313" key="10">
    <source>
        <dbReference type="Proteomes" id="UP000028875"/>
    </source>
</evidence>
<protein>
    <submittedName>
        <fullName evidence="9">Coenzyme A disulfide reductase</fullName>
    </submittedName>
</protein>
<comment type="caution">
    <text evidence="9">The sequence shown here is derived from an EMBL/GenBank/DDBJ whole genome shotgun (WGS) entry which is preliminary data.</text>
</comment>
<evidence type="ECO:0000256" key="4">
    <source>
        <dbReference type="ARBA" id="ARBA00022827"/>
    </source>
</evidence>